<dbReference type="Proteomes" id="UP000006830">
    <property type="component" value="Chromosome"/>
</dbReference>
<dbReference type="EMBL" id="CP000847">
    <property type="protein sequence ID" value="ABV75284.1"/>
    <property type="molecule type" value="Genomic_DNA"/>
</dbReference>
<accession>A8GPF9</accession>
<keyword evidence="2" id="KW-1185">Reference proteome</keyword>
<dbReference type="KEGG" id="rak:A1C_05150"/>
<name>A8GPF9_RICAH</name>
<protein>
    <submittedName>
        <fullName evidence="1">Uncharacterized protein</fullName>
    </submittedName>
</protein>
<evidence type="ECO:0000313" key="2">
    <source>
        <dbReference type="Proteomes" id="UP000006830"/>
    </source>
</evidence>
<gene>
    <name evidence="1" type="ordered locus">A1C_05150</name>
</gene>
<organism evidence="1 2">
    <name type="scientific">Rickettsia akari (strain Hartford)</name>
    <dbReference type="NCBI Taxonomy" id="293614"/>
    <lineage>
        <taxon>Bacteria</taxon>
        <taxon>Pseudomonadati</taxon>
        <taxon>Pseudomonadota</taxon>
        <taxon>Alphaproteobacteria</taxon>
        <taxon>Rickettsiales</taxon>
        <taxon>Rickettsiaceae</taxon>
        <taxon>Rickettsieae</taxon>
        <taxon>Rickettsia</taxon>
        <taxon>spotted fever group</taxon>
    </lineage>
</organism>
<dbReference type="AlphaFoldDB" id="A8GPF9"/>
<dbReference type="STRING" id="293614.A1C_05150"/>
<dbReference type="HOGENOM" id="CLU_3316117_0_0_5"/>
<proteinExistence type="predicted"/>
<evidence type="ECO:0000313" key="1">
    <source>
        <dbReference type="EMBL" id="ABV75284.1"/>
    </source>
</evidence>
<reference evidence="1" key="1">
    <citation type="submission" date="2007-09" db="EMBL/GenBank/DDBJ databases">
        <title>Complete Genome Sequence of Rickettsia akari.</title>
        <authorList>
            <person name="Madan A."/>
            <person name="Fahey J."/>
            <person name="Helton E."/>
            <person name="Ketteman M."/>
            <person name="Madan A."/>
            <person name="Rodrigues S."/>
            <person name="Sanchez A."/>
            <person name="Whiting M."/>
            <person name="Dasch G."/>
            <person name="Eremeeva M."/>
        </authorList>
    </citation>
    <scope>NUCLEOTIDE SEQUENCE</scope>
    <source>
        <strain evidence="1">Hartford</strain>
    </source>
</reference>
<sequence length="39" mass="4530">MKIISEQHKKALLEITKNFPADIVSLINYVDQTFIMSYS</sequence>